<proteinExistence type="inferred from homology"/>
<feature type="signal peptide" evidence="5">
    <location>
        <begin position="1"/>
        <end position="30"/>
    </location>
</feature>
<dbReference type="Gene3D" id="3.40.50.880">
    <property type="match status" value="1"/>
</dbReference>
<gene>
    <name evidence="6" type="ORF">LXT12_25785</name>
</gene>
<comment type="similarity">
    <text evidence="1">Belongs to the peptidase S51 family.</text>
</comment>
<feature type="chain" id="PRO_5046505240" evidence="5">
    <location>
        <begin position="31"/>
        <end position="360"/>
    </location>
</feature>
<evidence type="ECO:0000313" key="7">
    <source>
        <dbReference type="Proteomes" id="UP001201463"/>
    </source>
</evidence>
<evidence type="ECO:0000256" key="5">
    <source>
        <dbReference type="SAM" id="SignalP"/>
    </source>
</evidence>
<dbReference type="PANTHER" id="PTHR36175:SF1">
    <property type="entry name" value="CYANOPHYCINASE"/>
    <property type="match status" value="1"/>
</dbReference>
<keyword evidence="7" id="KW-1185">Reference proteome</keyword>
<dbReference type="EMBL" id="JAJTWT010000020">
    <property type="protein sequence ID" value="MCE4540651.1"/>
    <property type="molecule type" value="Genomic_DNA"/>
</dbReference>
<dbReference type="Proteomes" id="UP001201463">
    <property type="component" value="Unassembled WGS sequence"/>
</dbReference>
<dbReference type="PANTHER" id="PTHR36175">
    <property type="entry name" value="CYANOPHYCINASE"/>
    <property type="match status" value="1"/>
</dbReference>
<evidence type="ECO:0000256" key="3">
    <source>
        <dbReference type="ARBA" id="ARBA00022801"/>
    </source>
</evidence>
<evidence type="ECO:0000256" key="4">
    <source>
        <dbReference type="ARBA" id="ARBA00022825"/>
    </source>
</evidence>
<keyword evidence="2" id="KW-0645">Protease</keyword>
<comment type="caution">
    <text evidence="6">The sequence shown here is derived from an EMBL/GenBank/DDBJ whole genome shotgun (WGS) entry which is preliminary data.</text>
</comment>
<dbReference type="CDD" id="cd03145">
    <property type="entry name" value="GAT1_cyanophycinase"/>
    <property type="match status" value="1"/>
</dbReference>
<accession>A0ABS8XPZ3</accession>
<dbReference type="RefSeq" id="WP_233395250.1">
    <property type="nucleotide sequence ID" value="NZ_JAJTWT010000020.1"/>
</dbReference>
<protein>
    <submittedName>
        <fullName evidence="6">Cyanophycinase</fullName>
    </submittedName>
</protein>
<evidence type="ECO:0000256" key="2">
    <source>
        <dbReference type="ARBA" id="ARBA00022670"/>
    </source>
</evidence>
<sequence>MEGSQALSRLRRIISLGLLCAALAAAPAWAGGGSAGSGAKATVSTKDYDLYRSGSAADALPPQPASNLLVLMGGGIDVDDAFRAMIAKARGGTASKVDVVILRTSGADGYNAYLMAMDGVDSVESIVLKTRNGSSAPEVLDLVNRADVLFIAGGDQSTYIALWAGTPLEAAMKAAVARHVPFGGTSAGLAVLGQFDYSGANQSVTSADALANPYNRNVTLDRSFLNALPLMAGVITDAHLVTRDRMGRLVTFLARLSADGWAGWQSLRGIGVDEQTAVVVDGDIATVMGNDDGAGGRTGSAYFLKPTVAPTTVKAKTPLTFRSLQVEKRVAGGQYNLATWPTESPYFISAEAGVLMPYPY</sequence>
<dbReference type="Pfam" id="PF03575">
    <property type="entry name" value="Peptidase_S51"/>
    <property type="match status" value="1"/>
</dbReference>
<organism evidence="6 7">
    <name type="scientific">Pelomonas caseinilytica</name>
    <dbReference type="NCBI Taxonomy" id="2906763"/>
    <lineage>
        <taxon>Bacteria</taxon>
        <taxon>Pseudomonadati</taxon>
        <taxon>Pseudomonadota</taxon>
        <taxon>Betaproteobacteria</taxon>
        <taxon>Burkholderiales</taxon>
        <taxon>Sphaerotilaceae</taxon>
        <taxon>Roseateles</taxon>
    </lineage>
</organism>
<dbReference type="InterPro" id="IPR029062">
    <property type="entry name" value="Class_I_gatase-like"/>
</dbReference>
<reference evidence="6 7" key="1">
    <citation type="submission" date="2021-12" db="EMBL/GenBank/DDBJ databases">
        <title>Genome seq of p7.</title>
        <authorList>
            <person name="Seo T."/>
        </authorList>
    </citation>
    <scope>NUCLEOTIDE SEQUENCE [LARGE SCALE GENOMIC DNA]</scope>
    <source>
        <strain evidence="6 7">P7</strain>
    </source>
</reference>
<dbReference type="InterPro" id="IPR005320">
    <property type="entry name" value="Peptidase_S51"/>
</dbReference>
<evidence type="ECO:0000313" key="6">
    <source>
        <dbReference type="EMBL" id="MCE4540651.1"/>
    </source>
</evidence>
<evidence type="ECO:0000256" key="1">
    <source>
        <dbReference type="ARBA" id="ARBA00006534"/>
    </source>
</evidence>
<keyword evidence="3" id="KW-0378">Hydrolase</keyword>
<dbReference type="SUPFAM" id="SSF52317">
    <property type="entry name" value="Class I glutamine amidotransferase-like"/>
    <property type="match status" value="1"/>
</dbReference>
<keyword evidence="5" id="KW-0732">Signal</keyword>
<name>A0ABS8XPZ3_9BURK</name>
<keyword evidence="4" id="KW-0720">Serine protease</keyword>